<keyword evidence="2" id="KW-0812">Transmembrane</keyword>
<dbReference type="Gene3D" id="2.120.10.30">
    <property type="entry name" value="TolB, C-terminal domain"/>
    <property type="match status" value="1"/>
</dbReference>
<evidence type="ECO:0000256" key="1">
    <source>
        <dbReference type="SAM" id="MobiDB-lite"/>
    </source>
</evidence>
<keyword evidence="2" id="KW-0472">Membrane</keyword>
<dbReference type="AlphaFoldDB" id="A0A1F5XI90"/>
<feature type="transmembrane region" description="Helical" evidence="2">
    <location>
        <begin position="9"/>
        <end position="27"/>
    </location>
</feature>
<evidence type="ECO:0000313" key="3">
    <source>
        <dbReference type="EMBL" id="OGF87506.1"/>
    </source>
</evidence>
<dbReference type="SUPFAM" id="SSF69304">
    <property type="entry name" value="Tricorn protease N-terminal domain"/>
    <property type="match status" value="1"/>
</dbReference>
<evidence type="ECO:0000313" key="4">
    <source>
        <dbReference type="Proteomes" id="UP000177346"/>
    </source>
</evidence>
<sequence>MENLLTKRNIIIVGAVIILALGVLIYLGTKSDEAPGEGGGFFGIFPFGAETPPSSSKPGFESAKKPGFSPDGGELPLTPQAAQDLPIGTLIRLSKANISSLIPVGTTSVRYHKNIAEALGHLFERKVDGTDEEKRISNFTIPQILRILWAPDARRAVIFYNLGGQIRKLLTDYSTSTPRTNFLPDGVSDVAFSPDSRLVAFINDLGESQNIFIANSDFGNQRKIFDNDIPIFEISWPAQNLIALKTKSSYAARGFLYSLNVNTGEFAKIAEGLGLDAVWSADGSGALYSRVTSDGNLFDLRFVDAKTGETKDLGVKTIAEKCAFSRTEKNIAYCAAPRSPAPGAGGLPDDWWKGKISFQDDFVLINTATGQISSFVPTPLDVVSPKILADDSYLLFRDKPSGNLWSLKLKP</sequence>
<comment type="caution">
    <text evidence="3">The sequence shown here is derived from an EMBL/GenBank/DDBJ whole genome shotgun (WGS) entry which is preliminary data.</text>
</comment>
<dbReference type="EMBL" id="MFIF01000005">
    <property type="protein sequence ID" value="OGF87506.1"/>
    <property type="molecule type" value="Genomic_DNA"/>
</dbReference>
<organism evidence="3 4">
    <name type="scientific">Candidatus Giovannonibacteria bacterium RIFCSPLOWO2_01_FULL_46_32</name>
    <dbReference type="NCBI Taxonomy" id="1798353"/>
    <lineage>
        <taxon>Bacteria</taxon>
        <taxon>Candidatus Giovannoniibacteriota</taxon>
    </lineage>
</organism>
<evidence type="ECO:0000256" key="2">
    <source>
        <dbReference type="SAM" id="Phobius"/>
    </source>
</evidence>
<protein>
    <recommendedName>
        <fullName evidence="5">Dipeptidylpeptidase IV N-terminal domain-containing protein</fullName>
    </recommendedName>
</protein>
<dbReference type="InterPro" id="IPR011042">
    <property type="entry name" value="6-blade_b-propeller_TolB-like"/>
</dbReference>
<gene>
    <name evidence="3" type="ORF">A3B19_02910</name>
</gene>
<keyword evidence="2" id="KW-1133">Transmembrane helix</keyword>
<evidence type="ECO:0008006" key="5">
    <source>
        <dbReference type="Google" id="ProtNLM"/>
    </source>
</evidence>
<feature type="region of interest" description="Disordered" evidence="1">
    <location>
        <begin position="52"/>
        <end position="74"/>
    </location>
</feature>
<accession>A0A1F5XI90</accession>
<reference evidence="3 4" key="1">
    <citation type="journal article" date="2016" name="Nat. Commun.">
        <title>Thousands of microbial genomes shed light on interconnected biogeochemical processes in an aquifer system.</title>
        <authorList>
            <person name="Anantharaman K."/>
            <person name="Brown C.T."/>
            <person name="Hug L.A."/>
            <person name="Sharon I."/>
            <person name="Castelle C.J."/>
            <person name="Probst A.J."/>
            <person name="Thomas B.C."/>
            <person name="Singh A."/>
            <person name="Wilkins M.J."/>
            <person name="Karaoz U."/>
            <person name="Brodie E.L."/>
            <person name="Williams K.H."/>
            <person name="Hubbard S.S."/>
            <person name="Banfield J.F."/>
        </authorList>
    </citation>
    <scope>NUCLEOTIDE SEQUENCE [LARGE SCALE GENOMIC DNA]</scope>
</reference>
<name>A0A1F5XI90_9BACT</name>
<dbReference type="Proteomes" id="UP000177346">
    <property type="component" value="Unassembled WGS sequence"/>
</dbReference>
<proteinExistence type="predicted"/>